<dbReference type="SUPFAM" id="SSF53335">
    <property type="entry name" value="S-adenosyl-L-methionine-dependent methyltransferases"/>
    <property type="match status" value="1"/>
</dbReference>
<gene>
    <name evidence="3" type="ORF">GUL26_19485</name>
    <name evidence="4" type="ORF">L4V69_21390</name>
</gene>
<reference evidence="3" key="1">
    <citation type="submission" date="2020-01" db="EMBL/GenBank/DDBJ databases">
        <title>Bacteria Cultured from War Wounds Associated with the Conflict in Eastern Ukraine.</title>
        <authorList>
            <person name="Snesrud E."/>
            <person name="Galac M.R."/>
            <person name="Mc Gann P."/>
            <person name="Valentine K."/>
            <person name="Viacheslav K."/>
        </authorList>
    </citation>
    <scope>NUCLEOTIDE SEQUENCE</scope>
    <source>
        <strain evidence="3">VNMU148</strain>
    </source>
</reference>
<dbReference type="Pfam" id="PF04072">
    <property type="entry name" value="LCM"/>
    <property type="match status" value="1"/>
</dbReference>
<dbReference type="RefSeq" id="WP_003088063.1">
    <property type="nucleotide sequence ID" value="NZ_AP014622.1"/>
</dbReference>
<dbReference type="Proteomes" id="UP001297540">
    <property type="component" value="Chromosome"/>
</dbReference>
<reference evidence="4" key="2">
    <citation type="submission" date="2023-06" db="EMBL/GenBank/DDBJ databases">
        <authorList>
            <consortium name="Clinical and Environmental Microbiology Branch: Whole genome sequencing antimicrobial resistance pathogens in the healthcare setting"/>
        </authorList>
    </citation>
    <scope>NUCLEOTIDE SEQUENCE</scope>
    <source>
        <strain evidence="4">2021CK-01020</strain>
    </source>
</reference>
<dbReference type="InterPro" id="IPR007213">
    <property type="entry name" value="Ppm1/Ppm2/Tcmp"/>
</dbReference>
<accession>A0A077JWS0</accession>
<dbReference type="GO" id="GO:0008168">
    <property type="term" value="F:methyltransferase activity"/>
    <property type="evidence" value="ECO:0007669"/>
    <property type="project" value="UniProtKB-KW"/>
</dbReference>
<dbReference type="InterPro" id="IPR029063">
    <property type="entry name" value="SAM-dependent_MTases_sf"/>
</dbReference>
<dbReference type="AlphaFoldDB" id="A0A077JWS0"/>
<name>A0A077JWS0_PSEAI</name>
<keyword evidence="1 3" id="KW-0489">Methyltransferase</keyword>
<dbReference type="PIRSF" id="PIRSF028177">
    <property type="entry name" value="Polyketide_synth_Omtfrase_TcmP"/>
    <property type="match status" value="1"/>
</dbReference>
<keyword evidence="2 3" id="KW-0808">Transferase</keyword>
<dbReference type="EMBL" id="CP136986">
    <property type="protein sequence ID" value="WOS75063.1"/>
    <property type="molecule type" value="Genomic_DNA"/>
</dbReference>
<evidence type="ECO:0000256" key="1">
    <source>
        <dbReference type="ARBA" id="ARBA00022603"/>
    </source>
</evidence>
<proteinExistence type="predicted"/>
<dbReference type="Proteomes" id="UP000644192">
    <property type="component" value="Unassembled WGS sequence"/>
</dbReference>
<dbReference type="Gene3D" id="3.40.50.150">
    <property type="entry name" value="Vaccinia Virus protein VP39"/>
    <property type="match status" value="1"/>
</dbReference>
<evidence type="ECO:0000313" key="3">
    <source>
        <dbReference type="EMBL" id="MZZ14438.1"/>
    </source>
</evidence>
<evidence type="ECO:0000313" key="5">
    <source>
        <dbReference type="Proteomes" id="UP000644192"/>
    </source>
</evidence>
<evidence type="ECO:0000256" key="2">
    <source>
        <dbReference type="ARBA" id="ARBA00022679"/>
    </source>
</evidence>
<evidence type="ECO:0000313" key="4">
    <source>
        <dbReference type="EMBL" id="WOS75063.1"/>
    </source>
</evidence>
<protein>
    <submittedName>
        <fullName evidence="3">Class I SAM-dependent methyltransferase</fullName>
    </submittedName>
</protein>
<dbReference type="InterPro" id="IPR016874">
    <property type="entry name" value="TcmP-like"/>
</dbReference>
<dbReference type="PANTHER" id="PTHR43619:SF2">
    <property type="entry name" value="S-ADENOSYL-L-METHIONINE-DEPENDENT METHYLTRANSFERASES SUPERFAMILY PROTEIN"/>
    <property type="match status" value="1"/>
</dbReference>
<sequence length="275" mass="32022">MPGHRITLTGEKQTLLITLYAKALDSRLDDSILHDRFAEEAVRQIDFDFSRVALGKGNERALAMRSHYFDQACRDFLGRHPEGQVLNLGCGLDSRIYRVDPPAELPWFDLDYPEVMDLRERLYPPRAGAYRALRHSVDDDGWLQGVPRERPALVLAEGLMPYLRESQVRRLVERLVDHLGSGELLFDGYGRLGIMLLRLYPPLRETGAQVHWSIDDPRELERWHPALRFIEEVTDYDPQDVAKLPQSSRLMLPIYNGFAFLRRMGRLIRYRWPRV</sequence>
<organism evidence="3 5">
    <name type="scientific">Pseudomonas aeruginosa</name>
    <dbReference type="NCBI Taxonomy" id="287"/>
    <lineage>
        <taxon>Bacteria</taxon>
        <taxon>Pseudomonadati</taxon>
        <taxon>Pseudomonadota</taxon>
        <taxon>Gammaproteobacteria</taxon>
        <taxon>Pseudomonadales</taxon>
        <taxon>Pseudomonadaceae</taxon>
        <taxon>Pseudomonas</taxon>
    </lineage>
</organism>
<reference evidence="4" key="3">
    <citation type="submission" date="2023-10" db="EMBL/GenBank/DDBJ databases">
        <title>Pathogen: clinical or host-associated sample.</title>
        <authorList>
            <person name="Hergert J."/>
            <person name="Casey R."/>
            <person name="Wagner J."/>
            <person name="Young E.L."/>
            <person name="Oakeson K.F."/>
        </authorList>
    </citation>
    <scope>NUCLEOTIDE SEQUENCE</scope>
    <source>
        <strain evidence="4">2021CK-01020</strain>
    </source>
</reference>
<dbReference type="GO" id="GO:0032259">
    <property type="term" value="P:methylation"/>
    <property type="evidence" value="ECO:0007669"/>
    <property type="project" value="UniProtKB-KW"/>
</dbReference>
<dbReference type="EMBL" id="WXZT01000014">
    <property type="protein sequence ID" value="MZZ14438.1"/>
    <property type="molecule type" value="Genomic_DNA"/>
</dbReference>
<dbReference type="KEGG" id="paeb:NCGM1900_4632"/>
<dbReference type="PANTHER" id="PTHR43619">
    <property type="entry name" value="S-ADENOSYL-L-METHIONINE-DEPENDENT METHYLTRANSFERASE YKTD-RELATED"/>
    <property type="match status" value="1"/>
</dbReference>